<keyword evidence="3" id="KW-0472">Membrane</keyword>
<dbReference type="GO" id="GO:0019901">
    <property type="term" value="F:protein kinase binding"/>
    <property type="evidence" value="ECO:0007669"/>
    <property type="project" value="TreeGrafter"/>
</dbReference>
<dbReference type="InterPro" id="IPR014756">
    <property type="entry name" value="Ig_E-set"/>
</dbReference>
<dbReference type="InterPro" id="IPR032640">
    <property type="entry name" value="AMPK1_CBM"/>
</dbReference>
<protein>
    <submittedName>
        <fullName evidence="5">Beta subunit 1 of SnRK1</fullName>
    </submittedName>
</protein>
<comment type="caution">
    <text evidence="5">The sequence shown here is derived from an EMBL/GenBank/DDBJ whole genome shotgun (WGS) entry which is preliminary data.</text>
</comment>
<dbReference type="PANTHER" id="PTHR10343:SF84">
    <property type="entry name" value="5'-AMP-ACTIVATED PROTEIN KINASE SUBUNIT BETA-1"/>
    <property type="match status" value="1"/>
</dbReference>
<feature type="transmembrane region" description="Helical" evidence="3">
    <location>
        <begin position="486"/>
        <end position="504"/>
    </location>
</feature>
<accession>A0AAD5U9F5</accession>
<dbReference type="EMBL" id="JADGKB010000190">
    <property type="protein sequence ID" value="KAJ3251283.1"/>
    <property type="molecule type" value="Genomic_DNA"/>
</dbReference>
<proteinExistence type="inferred from homology"/>
<comment type="similarity">
    <text evidence="1">Belongs to the 5'-AMP-activated protein kinase beta subunit family.</text>
</comment>
<dbReference type="SUPFAM" id="SSF81296">
    <property type="entry name" value="E set domains"/>
    <property type="match status" value="1"/>
</dbReference>
<dbReference type="GO" id="GO:0005634">
    <property type="term" value="C:nucleus"/>
    <property type="evidence" value="ECO:0007669"/>
    <property type="project" value="TreeGrafter"/>
</dbReference>
<dbReference type="CDD" id="cd02859">
    <property type="entry name" value="E_set_AMPKbeta_like_N"/>
    <property type="match status" value="1"/>
</dbReference>
<evidence type="ECO:0000259" key="4">
    <source>
        <dbReference type="Pfam" id="PF16561"/>
    </source>
</evidence>
<gene>
    <name evidence="5" type="primary">OSKBETA1</name>
    <name evidence="5" type="ORF">HK103_002553</name>
</gene>
<organism evidence="5 6">
    <name type="scientific">Boothiomyces macroporosus</name>
    <dbReference type="NCBI Taxonomy" id="261099"/>
    <lineage>
        <taxon>Eukaryota</taxon>
        <taxon>Fungi</taxon>
        <taxon>Fungi incertae sedis</taxon>
        <taxon>Chytridiomycota</taxon>
        <taxon>Chytridiomycota incertae sedis</taxon>
        <taxon>Chytridiomycetes</taxon>
        <taxon>Rhizophydiales</taxon>
        <taxon>Terramycetaceae</taxon>
        <taxon>Boothiomyces</taxon>
    </lineage>
</organism>
<dbReference type="Gene3D" id="2.60.40.10">
    <property type="entry name" value="Immunoglobulins"/>
    <property type="match status" value="1"/>
</dbReference>
<evidence type="ECO:0000256" key="2">
    <source>
        <dbReference type="SAM" id="MobiDB-lite"/>
    </source>
</evidence>
<keyword evidence="6" id="KW-1185">Reference proteome</keyword>
<dbReference type="AlphaFoldDB" id="A0AAD5U9F5"/>
<feature type="compositionally biased region" description="Basic residues" evidence="2">
    <location>
        <begin position="437"/>
        <end position="446"/>
    </location>
</feature>
<dbReference type="Pfam" id="PF16561">
    <property type="entry name" value="AMPK1_CBM"/>
    <property type="match status" value="1"/>
</dbReference>
<evidence type="ECO:0000313" key="5">
    <source>
        <dbReference type="EMBL" id="KAJ3251283.1"/>
    </source>
</evidence>
<name>A0AAD5U9F5_9FUNG</name>
<keyword evidence="3" id="KW-0812">Transmembrane</keyword>
<dbReference type="InterPro" id="IPR050827">
    <property type="entry name" value="CRP1_MDG1_kinase"/>
</dbReference>
<sequence>MQTQIEDDWLQTAKKIQMQLEKLDRRLSDKLSPITAPEPLEFIDDLESDTTISEEEELQPGIYVAISDWIAQYDEKFHQISVQLGQVVKVTVVFEGWAFGENQTTMETGHLPTSVLVKLSTEFVLELANDVKEKPSSQVHLRSTSHDTLITLNELSDTKKKDSETHCLESEVGMGSSIYFAWKYGGSQVYVWGSFNNWSRPIQLFYDGNNDIHVAFAECEDIDHGELCVFKFFVDNEWRVDPNFTQFEDDEDGSKYNSIVVCTKFVQGYFFSVAYQTVRYIIPARRIKAETTEEEISMNTFYFAVHDARIQDAIEYLESCVVLQNAQMAKRVLSMSGTIVAPPKDHRFDSGISINENRFSRIAVPKTRPSSFNQNGTVQNISTVIVESNMQSQITLIEPVTPSNVMMESPTPTFEFKLDLESLLPKPKQIIKPPQTRIRRKRKSKTYHPSPLSSEYKKERSTVIFSENLNLAYQPILALFSQRVDLIITMGMLLALVSHLNLLVQVLSTSWQVVRLFYYIWAFCGLVFIAGKIIL</sequence>
<dbReference type="GO" id="GO:0031588">
    <property type="term" value="C:nucleotide-activated protein kinase complex"/>
    <property type="evidence" value="ECO:0007669"/>
    <property type="project" value="TreeGrafter"/>
</dbReference>
<reference evidence="5" key="1">
    <citation type="submission" date="2020-05" db="EMBL/GenBank/DDBJ databases">
        <title>Phylogenomic resolution of chytrid fungi.</title>
        <authorList>
            <person name="Stajich J.E."/>
            <person name="Amses K."/>
            <person name="Simmons R."/>
            <person name="Seto K."/>
            <person name="Myers J."/>
            <person name="Bonds A."/>
            <person name="Quandt C.A."/>
            <person name="Barry K."/>
            <person name="Liu P."/>
            <person name="Grigoriev I."/>
            <person name="Longcore J.E."/>
            <person name="James T.Y."/>
        </authorList>
    </citation>
    <scope>NUCLEOTIDE SEQUENCE</scope>
    <source>
        <strain evidence="5">PLAUS21</strain>
    </source>
</reference>
<feature type="domain" description="AMP-activated protein kinase glycogen-binding" evidence="4">
    <location>
        <begin position="178"/>
        <end position="262"/>
    </location>
</feature>
<evidence type="ECO:0000313" key="6">
    <source>
        <dbReference type="Proteomes" id="UP001210925"/>
    </source>
</evidence>
<evidence type="ECO:0000256" key="1">
    <source>
        <dbReference type="ARBA" id="ARBA00010926"/>
    </source>
</evidence>
<feature type="region of interest" description="Disordered" evidence="2">
    <location>
        <begin position="434"/>
        <end position="454"/>
    </location>
</feature>
<dbReference type="PANTHER" id="PTHR10343">
    <property type="entry name" value="5'-AMP-ACTIVATED PROTEIN KINASE , BETA SUBUNIT"/>
    <property type="match status" value="1"/>
</dbReference>
<feature type="transmembrane region" description="Helical" evidence="3">
    <location>
        <begin position="516"/>
        <end position="534"/>
    </location>
</feature>
<evidence type="ECO:0000256" key="3">
    <source>
        <dbReference type="SAM" id="Phobius"/>
    </source>
</evidence>
<keyword evidence="3" id="KW-1133">Transmembrane helix</keyword>
<dbReference type="GO" id="GO:0005737">
    <property type="term" value="C:cytoplasm"/>
    <property type="evidence" value="ECO:0007669"/>
    <property type="project" value="TreeGrafter"/>
</dbReference>
<dbReference type="InterPro" id="IPR013783">
    <property type="entry name" value="Ig-like_fold"/>
</dbReference>
<dbReference type="GO" id="GO:0007165">
    <property type="term" value="P:signal transduction"/>
    <property type="evidence" value="ECO:0007669"/>
    <property type="project" value="TreeGrafter"/>
</dbReference>
<dbReference type="Proteomes" id="UP001210925">
    <property type="component" value="Unassembled WGS sequence"/>
</dbReference>